<reference evidence="1" key="1">
    <citation type="submission" date="2023-04" db="EMBL/GenBank/DDBJ databases">
        <title>Draft Genome sequencing of Naganishia species isolated from polar environments using Oxford Nanopore Technology.</title>
        <authorList>
            <person name="Leo P."/>
            <person name="Venkateswaran K."/>
        </authorList>
    </citation>
    <scope>NUCLEOTIDE SEQUENCE</scope>
    <source>
        <strain evidence="1">MNA-CCFEE 5262</strain>
    </source>
</reference>
<comment type="caution">
    <text evidence="1">The sequence shown here is derived from an EMBL/GenBank/DDBJ whole genome shotgun (WGS) entry which is preliminary data.</text>
</comment>
<dbReference type="EMBL" id="JASBWS010000015">
    <property type="protein sequence ID" value="KAJ9112419.1"/>
    <property type="molecule type" value="Genomic_DNA"/>
</dbReference>
<accession>A0ACC2WL04</accession>
<proteinExistence type="predicted"/>
<gene>
    <name evidence="1" type="ORF">QFC20_002207</name>
</gene>
<evidence type="ECO:0000313" key="1">
    <source>
        <dbReference type="EMBL" id="KAJ9112419.1"/>
    </source>
</evidence>
<protein>
    <submittedName>
        <fullName evidence="1">Uncharacterized protein</fullName>
    </submittedName>
</protein>
<sequence length="159" mass="17396">MPVDTLELAQAAAITLTAAHAGLVSNSILVVNAFTHSPTIETVKIWRRVYLRGKPINLVVAATSCSLWSYLAYHTPDQRTSRLYASCAAIIPACIAFFLVIQKPVDINLMETANSDKTDPARIRRLFDRWYKMAAVRAAILGTAAVTGIWATISKPRAP</sequence>
<keyword evidence="2" id="KW-1185">Reference proteome</keyword>
<name>A0ACC2WL04_9TREE</name>
<evidence type="ECO:0000313" key="2">
    <source>
        <dbReference type="Proteomes" id="UP001230649"/>
    </source>
</evidence>
<organism evidence="1 2">
    <name type="scientific">Naganishia adeliensis</name>
    <dbReference type="NCBI Taxonomy" id="92952"/>
    <lineage>
        <taxon>Eukaryota</taxon>
        <taxon>Fungi</taxon>
        <taxon>Dikarya</taxon>
        <taxon>Basidiomycota</taxon>
        <taxon>Agaricomycotina</taxon>
        <taxon>Tremellomycetes</taxon>
        <taxon>Filobasidiales</taxon>
        <taxon>Filobasidiaceae</taxon>
        <taxon>Naganishia</taxon>
    </lineage>
</organism>
<dbReference type="Proteomes" id="UP001230649">
    <property type="component" value="Unassembled WGS sequence"/>
</dbReference>